<dbReference type="AlphaFoldDB" id="A0A9X2FBT8"/>
<name>A0A9X2FBT8_9BACT</name>
<dbReference type="InterPro" id="IPR007432">
    <property type="entry name" value="DUF480"/>
</dbReference>
<evidence type="ECO:0000313" key="3">
    <source>
        <dbReference type="Proteomes" id="UP001155241"/>
    </source>
</evidence>
<sequence>MSEEVATMPKWTQLEALERRVLGVLVEKAKTTPDAYPLTLKGLITGSNQKSNRFPKMEVDEDRVMDAIENLRKVGAVSIIQGDGRVEKYRHLAYDWLDVSKVELAVMAELLLRGAQTIGELRGRAARMEPIKGMDELGPLLEKLLEKSLVVYLTPPGRGAVVTHNLYQPREMDKVRREFGVSMPGDAPTAAPANPPSAAPVSAAPPAPPTPAPAPTAAAAPMGSSSSAEVARLREELSELKSSLSAFREEAETSITELQSQLADLNRQLGN</sequence>
<dbReference type="PANTHER" id="PTHR38768">
    <property type="entry name" value="UPF0502 PROTEIN YCEH"/>
    <property type="match status" value="1"/>
</dbReference>
<dbReference type="Gene3D" id="1.20.5.1700">
    <property type="match status" value="1"/>
</dbReference>
<reference evidence="2" key="1">
    <citation type="submission" date="2022-06" db="EMBL/GenBank/DDBJ databases">
        <title>Aeoliella straminimaris, a novel planctomycete from sediments.</title>
        <authorList>
            <person name="Vitorino I.R."/>
            <person name="Lage O.M."/>
        </authorList>
    </citation>
    <scope>NUCLEOTIDE SEQUENCE</scope>
    <source>
        <strain evidence="2">ICT_H6.2</strain>
    </source>
</reference>
<feature type="compositionally biased region" description="Low complexity" evidence="1">
    <location>
        <begin position="215"/>
        <end position="228"/>
    </location>
</feature>
<organism evidence="2 3">
    <name type="scientific">Aeoliella straminimaris</name>
    <dbReference type="NCBI Taxonomy" id="2954799"/>
    <lineage>
        <taxon>Bacteria</taxon>
        <taxon>Pseudomonadati</taxon>
        <taxon>Planctomycetota</taxon>
        <taxon>Planctomycetia</taxon>
        <taxon>Pirellulales</taxon>
        <taxon>Lacipirellulaceae</taxon>
        <taxon>Aeoliella</taxon>
    </lineage>
</organism>
<dbReference type="PANTHER" id="PTHR38768:SF1">
    <property type="entry name" value="UPF0502 PROTEIN YCEH"/>
    <property type="match status" value="1"/>
</dbReference>
<evidence type="ECO:0000313" key="2">
    <source>
        <dbReference type="EMBL" id="MCO6043459.1"/>
    </source>
</evidence>
<dbReference type="InterPro" id="IPR036388">
    <property type="entry name" value="WH-like_DNA-bd_sf"/>
</dbReference>
<protein>
    <submittedName>
        <fullName evidence="2">YceH family protein</fullName>
    </submittedName>
</protein>
<dbReference type="Pfam" id="PF04337">
    <property type="entry name" value="DUF480"/>
    <property type="match status" value="1"/>
</dbReference>
<feature type="region of interest" description="Disordered" evidence="1">
    <location>
        <begin position="181"/>
        <end position="234"/>
    </location>
</feature>
<comment type="caution">
    <text evidence="2">The sequence shown here is derived from an EMBL/GenBank/DDBJ whole genome shotgun (WGS) entry which is preliminary data.</text>
</comment>
<accession>A0A9X2FBT8</accession>
<proteinExistence type="predicted"/>
<feature type="compositionally biased region" description="Pro residues" evidence="1">
    <location>
        <begin position="193"/>
        <end position="214"/>
    </location>
</feature>
<dbReference type="SUPFAM" id="SSF46785">
    <property type="entry name" value="Winged helix' DNA-binding domain"/>
    <property type="match status" value="2"/>
</dbReference>
<evidence type="ECO:0000256" key="1">
    <source>
        <dbReference type="SAM" id="MobiDB-lite"/>
    </source>
</evidence>
<keyword evidence="3" id="KW-1185">Reference proteome</keyword>
<dbReference type="RefSeq" id="WP_252851565.1">
    <property type="nucleotide sequence ID" value="NZ_JAMXLR010000024.1"/>
</dbReference>
<dbReference type="Proteomes" id="UP001155241">
    <property type="component" value="Unassembled WGS sequence"/>
</dbReference>
<dbReference type="Gene3D" id="1.10.10.10">
    <property type="entry name" value="Winged helix-like DNA-binding domain superfamily/Winged helix DNA-binding domain"/>
    <property type="match status" value="2"/>
</dbReference>
<gene>
    <name evidence="2" type="ORF">NG895_06030</name>
</gene>
<dbReference type="InterPro" id="IPR036390">
    <property type="entry name" value="WH_DNA-bd_sf"/>
</dbReference>
<dbReference type="EMBL" id="JAMXLR010000024">
    <property type="protein sequence ID" value="MCO6043459.1"/>
    <property type="molecule type" value="Genomic_DNA"/>
</dbReference>